<name>A0AAP0LGN2_9ROSI</name>
<comment type="caution">
    <text evidence="2">The sequence shown here is derived from an EMBL/GenBank/DDBJ whole genome shotgun (WGS) entry which is preliminary data.</text>
</comment>
<sequence>MDVFNNPTETRMLGGQVGSEEEQRGRKSSYSGRKSNPLPFSLELKPKINTSSFVIFNQMLANRREPLAGCRLVAYGWDSKVDSFTWVNWL</sequence>
<evidence type="ECO:0000313" key="3">
    <source>
        <dbReference type="Proteomes" id="UP001428341"/>
    </source>
</evidence>
<feature type="region of interest" description="Disordered" evidence="1">
    <location>
        <begin position="1"/>
        <end position="38"/>
    </location>
</feature>
<reference evidence="2 3" key="1">
    <citation type="submission" date="2024-05" db="EMBL/GenBank/DDBJ databases">
        <title>Haplotype-resolved chromosome-level genome assembly of Huyou (Citrus changshanensis).</title>
        <authorList>
            <person name="Miao C."/>
            <person name="Chen W."/>
            <person name="Wu Y."/>
            <person name="Wang L."/>
            <person name="Zhao S."/>
            <person name="Grierson D."/>
            <person name="Xu C."/>
            <person name="Chen K."/>
        </authorList>
    </citation>
    <scope>NUCLEOTIDE SEQUENCE [LARGE SCALE GENOMIC DNA]</scope>
    <source>
        <strain evidence="2">01-14</strain>
        <tissue evidence="2">Leaf</tissue>
    </source>
</reference>
<dbReference type="AlphaFoldDB" id="A0AAP0LGN2"/>
<protein>
    <submittedName>
        <fullName evidence="2">Uncharacterized protein</fullName>
    </submittedName>
</protein>
<dbReference type="EMBL" id="JBCGBO010000025">
    <property type="protein sequence ID" value="KAK9174761.1"/>
    <property type="molecule type" value="Genomic_DNA"/>
</dbReference>
<accession>A0AAP0LGN2</accession>
<keyword evidence="3" id="KW-1185">Reference proteome</keyword>
<organism evidence="2 3">
    <name type="scientific">Citrus x changshan-huyou</name>
    <dbReference type="NCBI Taxonomy" id="2935761"/>
    <lineage>
        <taxon>Eukaryota</taxon>
        <taxon>Viridiplantae</taxon>
        <taxon>Streptophyta</taxon>
        <taxon>Embryophyta</taxon>
        <taxon>Tracheophyta</taxon>
        <taxon>Spermatophyta</taxon>
        <taxon>Magnoliopsida</taxon>
        <taxon>eudicotyledons</taxon>
        <taxon>Gunneridae</taxon>
        <taxon>Pentapetalae</taxon>
        <taxon>rosids</taxon>
        <taxon>malvids</taxon>
        <taxon>Sapindales</taxon>
        <taxon>Rutaceae</taxon>
        <taxon>Aurantioideae</taxon>
        <taxon>Citrus</taxon>
    </lineage>
</organism>
<dbReference type="Proteomes" id="UP001428341">
    <property type="component" value="Unassembled WGS sequence"/>
</dbReference>
<gene>
    <name evidence="2" type="ORF">WN944_026765</name>
</gene>
<evidence type="ECO:0000313" key="2">
    <source>
        <dbReference type="EMBL" id="KAK9174761.1"/>
    </source>
</evidence>
<proteinExistence type="predicted"/>
<evidence type="ECO:0000256" key="1">
    <source>
        <dbReference type="SAM" id="MobiDB-lite"/>
    </source>
</evidence>